<comment type="caution">
    <text evidence="1">The sequence shown here is derived from an EMBL/GenBank/DDBJ whole genome shotgun (WGS) entry which is preliminary data.</text>
</comment>
<evidence type="ECO:0000313" key="2">
    <source>
        <dbReference type="Proteomes" id="UP000324222"/>
    </source>
</evidence>
<dbReference type="Proteomes" id="UP000324222">
    <property type="component" value="Unassembled WGS sequence"/>
</dbReference>
<sequence>MDEEDSHCILIGLKRGPPSLNSNRKMCTRWSKATLPPKLNFTKLRFAKCKGLDFPL</sequence>
<proteinExistence type="predicted"/>
<keyword evidence="2" id="KW-1185">Reference proteome</keyword>
<organism evidence="1 2">
    <name type="scientific">Portunus trituberculatus</name>
    <name type="common">Swimming crab</name>
    <name type="synonym">Neptunus trituberculatus</name>
    <dbReference type="NCBI Taxonomy" id="210409"/>
    <lineage>
        <taxon>Eukaryota</taxon>
        <taxon>Metazoa</taxon>
        <taxon>Ecdysozoa</taxon>
        <taxon>Arthropoda</taxon>
        <taxon>Crustacea</taxon>
        <taxon>Multicrustacea</taxon>
        <taxon>Malacostraca</taxon>
        <taxon>Eumalacostraca</taxon>
        <taxon>Eucarida</taxon>
        <taxon>Decapoda</taxon>
        <taxon>Pleocyemata</taxon>
        <taxon>Brachyura</taxon>
        <taxon>Eubrachyura</taxon>
        <taxon>Portunoidea</taxon>
        <taxon>Portunidae</taxon>
        <taxon>Portuninae</taxon>
        <taxon>Portunus</taxon>
    </lineage>
</organism>
<reference evidence="1 2" key="1">
    <citation type="submission" date="2019-05" db="EMBL/GenBank/DDBJ databases">
        <title>Another draft genome of Portunus trituberculatus and its Hox gene families provides insights of decapod evolution.</title>
        <authorList>
            <person name="Jeong J.-H."/>
            <person name="Song I."/>
            <person name="Kim S."/>
            <person name="Choi T."/>
            <person name="Kim D."/>
            <person name="Ryu S."/>
            <person name="Kim W."/>
        </authorList>
    </citation>
    <scope>NUCLEOTIDE SEQUENCE [LARGE SCALE GENOMIC DNA]</scope>
    <source>
        <tissue evidence="1">Muscle</tissue>
    </source>
</reference>
<gene>
    <name evidence="1" type="ORF">E2C01_004918</name>
</gene>
<name>A0A5B7CRT2_PORTR</name>
<accession>A0A5B7CRT2</accession>
<dbReference type="EMBL" id="VSRR010000205">
    <property type="protein sequence ID" value="MPC12239.1"/>
    <property type="molecule type" value="Genomic_DNA"/>
</dbReference>
<protein>
    <submittedName>
        <fullName evidence="1">Uncharacterized protein</fullName>
    </submittedName>
</protein>
<dbReference type="AlphaFoldDB" id="A0A5B7CRT2"/>
<evidence type="ECO:0000313" key="1">
    <source>
        <dbReference type="EMBL" id="MPC12239.1"/>
    </source>
</evidence>